<keyword evidence="2" id="KW-0472">Membrane</keyword>
<proteinExistence type="predicted"/>
<accession>A0A1G6YHG2</accession>
<dbReference type="Proteomes" id="UP000199501">
    <property type="component" value="Unassembled WGS sequence"/>
</dbReference>
<sequence length="251" mass="26828">MTEHNPADRHTAKHCENSATHKNRGNDSCRSTGREPVSRPAAGRTHTEDMPGRPDHRHRPADRGHIPVHSGLHRPGHGWLLLGHRTGRDADVGHGGTGVAAVAELDRGDVEDLAVHVARAARPWFPPGSSGTGQRVDQDAGVEDARRIERGLRGPRRRRERFGPLPVVPRGWRLSLAVRARAWRVAGGALVGGGVVWAVLWLGVPVFLTDEKHVVRPVLEALSWIAGIGGPLVAAAALAVASRQASANTGA</sequence>
<protein>
    <submittedName>
        <fullName evidence="3">Uncharacterized protein</fullName>
    </submittedName>
</protein>
<dbReference type="AlphaFoldDB" id="A0A1G6YHG2"/>
<evidence type="ECO:0000313" key="4">
    <source>
        <dbReference type="Proteomes" id="UP000199501"/>
    </source>
</evidence>
<feature type="compositionally biased region" description="Basic and acidic residues" evidence="1">
    <location>
        <begin position="1"/>
        <end position="16"/>
    </location>
</feature>
<feature type="transmembrane region" description="Helical" evidence="2">
    <location>
        <begin position="222"/>
        <end position="241"/>
    </location>
</feature>
<reference evidence="4" key="1">
    <citation type="submission" date="2016-10" db="EMBL/GenBank/DDBJ databases">
        <authorList>
            <person name="Varghese N."/>
            <person name="Submissions S."/>
        </authorList>
    </citation>
    <scope>NUCLEOTIDE SEQUENCE [LARGE SCALE GENOMIC DNA]</scope>
    <source>
        <strain evidence="4">IBRC-M 10403</strain>
    </source>
</reference>
<keyword evidence="2" id="KW-1133">Transmembrane helix</keyword>
<evidence type="ECO:0000256" key="1">
    <source>
        <dbReference type="SAM" id="MobiDB-lite"/>
    </source>
</evidence>
<feature type="compositionally biased region" description="Basic and acidic residues" evidence="1">
    <location>
        <begin position="24"/>
        <end position="37"/>
    </location>
</feature>
<name>A0A1G6YHG2_9PSEU</name>
<gene>
    <name evidence="3" type="ORF">SAMN05216174_12178</name>
</gene>
<feature type="transmembrane region" description="Helical" evidence="2">
    <location>
        <begin position="182"/>
        <end position="202"/>
    </location>
</feature>
<evidence type="ECO:0000256" key="2">
    <source>
        <dbReference type="SAM" id="Phobius"/>
    </source>
</evidence>
<keyword evidence="4" id="KW-1185">Reference proteome</keyword>
<evidence type="ECO:0000313" key="3">
    <source>
        <dbReference type="EMBL" id="SDD89433.1"/>
    </source>
</evidence>
<organism evidence="3 4">
    <name type="scientific">Actinokineospora iranica</name>
    <dbReference type="NCBI Taxonomy" id="1271860"/>
    <lineage>
        <taxon>Bacteria</taxon>
        <taxon>Bacillati</taxon>
        <taxon>Actinomycetota</taxon>
        <taxon>Actinomycetes</taxon>
        <taxon>Pseudonocardiales</taxon>
        <taxon>Pseudonocardiaceae</taxon>
        <taxon>Actinokineospora</taxon>
    </lineage>
</organism>
<feature type="region of interest" description="Disordered" evidence="1">
    <location>
        <begin position="1"/>
        <end position="73"/>
    </location>
</feature>
<keyword evidence="2" id="KW-0812">Transmembrane</keyword>
<feature type="compositionally biased region" description="Basic and acidic residues" evidence="1">
    <location>
        <begin position="45"/>
        <end position="54"/>
    </location>
</feature>
<dbReference type="EMBL" id="FMZZ01000021">
    <property type="protein sequence ID" value="SDD89433.1"/>
    <property type="molecule type" value="Genomic_DNA"/>
</dbReference>